<dbReference type="EMBL" id="CAAALY010080315">
    <property type="protein sequence ID" value="VEL26445.1"/>
    <property type="molecule type" value="Genomic_DNA"/>
</dbReference>
<accession>A0A448X2M1</accession>
<evidence type="ECO:0000256" key="1">
    <source>
        <dbReference type="SAM" id="MobiDB-lite"/>
    </source>
</evidence>
<dbReference type="Proteomes" id="UP000784294">
    <property type="component" value="Unassembled WGS sequence"/>
</dbReference>
<proteinExistence type="predicted"/>
<keyword evidence="3" id="KW-1185">Reference proteome</keyword>
<organism evidence="2 3">
    <name type="scientific">Protopolystoma xenopodis</name>
    <dbReference type="NCBI Taxonomy" id="117903"/>
    <lineage>
        <taxon>Eukaryota</taxon>
        <taxon>Metazoa</taxon>
        <taxon>Spiralia</taxon>
        <taxon>Lophotrochozoa</taxon>
        <taxon>Platyhelminthes</taxon>
        <taxon>Monogenea</taxon>
        <taxon>Polyopisthocotylea</taxon>
        <taxon>Polystomatidea</taxon>
        <taxon>Polystomatidae</taxon>
        <taxon>Protopolystoma</taxon>
    </lineage>
</organism>
<feature type="non-terminal residue" evidence="2">
    <location>
        <position position="115"/>
    </location>
</feature>
<evidence type="ECO:0000313" key="3">
    <source>
        <dbReference type="Proteomes" id="UP000784294"/>
    </source>
</evidence>
<gene>
    <name evidence="2" type="ORF">PXEA_LOCUS19885</name>
</gene>
<comment type="caution">
    <text evidence="2">The sequence shown here is derived from an EMBL/GenBank/DDBJ whole genome shotgun (WGS) entry which is preliminary data.</text>
</comment>
<dbReference type="AlphaFoldDB" id="A0A448X2M1"/>
<name>A0A448X2M1_9PLAT</name>
<reference evidence="2" key="1">
    <citation type="submission" date="2018-11" db="EMBL/GenBank/DDBJ databases">
        <authorList>
            <consortium name="Pathogen Informatics"/>
        </authorList>
    </citation>
    <scope>NUCLEOTIDE SEQUENCE</scope>
</reference>
<feature type="compositionally biased region" description="Polar residues" evidence="1">
    <location>
        <begin position="51"/>
        <end position="63"/>
    </location>
</feature>
<feature type="region of interest" description="Disordered" evidence="1">
    <location>
        <begin position="40"/>
        <end position="63"/>
    </location>
</feature>
<evidence type="ECO:0000313" key="2">
    <source>
        <dbReference type="EMBL" id="VEL26445.1"/>
    </source>
</evidence>
<protein>
    <submittedName>
        <fullName evidence="2">Uncharacterized protein</fullName>
    </submittedName>
</protein>
<sequence length="115" mass="12368">MEAFLSSDPTFPLCVDAFCKREGFRNLDSSDPIANHDTYPDHSCGGCGGSDSTPAQDVDPSNTLAGGYINNSCSAEKDVNWTGLYNPQSIQSTVPQLFHQSQLAPTNRKRGTLPS</sequence>